<evidence type="ECO:0000256" key="5">
    <source>
        <dbReference type="RuleBase" id="RU004447"/>
    </source>
</evidence>
<reference evidence="9" key="1">
    <citation type="submission" date="2021-01" db="EMBL/GenBank/DDBJ databases">
        <authorList>
            <person name="Corre E."/>
            <person name="Pelletier E."/>
            <person name="Niang G."/>
            <person name="Scheremetjew M."/>
            <person name="Finn R."/>
            <person name="Kale V."/>
            <person name="Holt S."/>
            <person name="Cochrane G."/>
            <person name="Meng A."/>
            <person name="Brown T."/>
            <person name="Cohen L."/>
        </authorList>
    </citation>
    <scope>NUCLEOTIDE SEQUENCE</scope>
    <source>
        <strain evidence="9">RCC1693</strain>
    </source>
</reference>
<evidence type="ECO:0000256" key="3">
    <source>
        <dbReference type="ARBA" id="ARBA00030006"/>
    </source>
</evidence>
<dbReference type="InterPro" id="IPR011765">
    <property type="entry name" value="Pept_M16_N"/>
</dbReference>
<dbReference type="Gene3D" id="3.30.830.10">
    <property type="entry name" value="Metalloenzyme, LuxS/M16 peptidase-like"/>
    <property type="match status" value="3"/>
</dbReference>
<evidence type="ECO:0000313" key="9">
    <source>
        <dbReference type="EMBL" id="CAD9434691.1"/>
    </source>
</evidence>
<comment type="function">
    <text evidence="1">Substrate recognition and binding subunit of the essential mitochondrial processing protease (MPP), which cleaves the mitochondrial sequence off newly imported precursors proteins.</text>
</comment>
<dbReference type="InterPro" id="IPR001431">
    <property type="entry name" value="Pept_M16_Zn_BS"/>
</dbReference>
<feature type="region of interest" description="Disordered" evidence="6">
    <location>
        <begin position="1"/>
        <end position="29"/>
    </location>
</feature>
<dbReference type="Pfam" id="PF00675">
    <property type="entry name" value="Peptidase_M16"/>
    <property type="match status" value="1"/>
</dbReference>
<dbReference type="PROSITE" id="PS00143">
    <property type="entry name" value="INSULINASE"/>
    <property type="match status" value="1"/>
</dbReference>
<feature type="region of interest" description="Disordered" evidence="6">
    <location>
        <begin position="907"/>
        <end position="929"/>
    </location>
</feature>
<dbReference type="InterPro" id="IPR011249">
    <property type="entry name" value="Metalloenz_LuxS/M16"/>
</dbReference>
<organism evidence="9">
    <name type="scientific">Florenciella parvula</name>
    <dbReference type="NCBI Taxonomy" id="236787"/>
    <lineage>
        <taxon>Eukaryota</taxon>
        <taxon>Sar</taxon>
        <taxon>Stramenopiles</taxon>
        <taxon>Ochrophyta</taxon>
        <taxon>Dictyochophyceae</taxon>
        <taxon>Florenciellales</taxon>
        <taxon>Florenciella</taxon>
    </lineage>
</organism>
<evidence type="ECO:0000256" key="1">
    <source>
        <dbReference type="ARBA" id="ARBA00002123"/>
    </source>
</evidence>
<name>A0A6T7G5G2_9STRA</name>
<dbReference type="EMBL" id="HBGT01025479">
    <property type="protein sequence ID" value="CAD9434691.1"/>
    <property type="molecule type" value="Transcribed_RNA"/>
</dbReference>
<protein>
    <recommendedName>
        <fullName evidence="3">Alpha-MPP</fullName>
    </recommendedName>
    <alternativeName>
        <fullName evidence="4">Inactive zinc metalloprotease alpha</fullName>
    </alternativeName>
</protein>
<dbReference type="PANTHER" id="PTHR11851:SF49">
    <property type="entry name" value="MITOCHONDRIAL-PROCESSING PEPTIDASE SUBUNIT ALPHA"/>
    <property type="match status" value="1"/>
</dbReference>
<dbReference type="AlphaFoldDB" id="A0A6T7G5G2"/>
<dbReference type="PANTHER" id="PTHR11851">
    <property type="entry name" value="METALLOPROTEASE"/>
    <property type="match status" value="1"/>
</dbReference>
<dbReference type="GO" id="GO:0046872">
    <property type="term" value="F:metal ion binding"/>
    <property type="evidence" value="ECO:0007669"/>
    <property type="project" value="InterPro"/>
</dbReference>
<dbReference type="InterPro" id="IPR007863">
    <property type="entry name" value="Peptidase_M16_C"/>
</dbReference>
<dbReference type="Pfam" id="PF05193">
    <property type="entry name" value="Peptidase_M16_C"/>
    <property type="match status" value="1"/>
</dbReference>
<evidence type="ECO:0000256" key="2">
    <source>
        <dbReference type="ARBA" id="ARBA00007261"/>
    </source>
</evidence>
<evidence type="ECO:0000259" key="7">
    <source>
        <dbReference type="Pfam" id="PF00675"/>
    </source>
</evidence>
<dbReference type="InterPro" id="IPR050361">
    <property type="entry name" value="MPP/UQCRC_Complex"/>
</dbReference>
<comment type="similarity">
    <text evidence="2 5">Belongs to the peptidase M16 family.</text>
</comment>
<feature type="domain" description="Peptidase M16 N-terminal" evidence="7">
    <location>
        <begin position="90"/>
        <end position="233"/>
    </location>
</feature>
<sequence>MLDNEYTRARGEENGASTVVTLEPPSPPGIETVGSRKGGAAATATSNMTDVSKLPGAADAVDNDDVLPLDPLLDHGVLENGCEYFVRPCSKPAQSCELRLVVRVGSLCEEEHERGLAHFLEHMGFKGTKSFGHGELIAYLSSLGMQYGSCLNAHTNQEETVYKLSVPLPPKSEAKVDDVAHDFASEVPSSTESAAERQGRLSMAINVLNEWATGMRISDEDVETERRVIEEEWRGKNGVSRRILHKYWDAVFAKGGAGLIAERFPIGLPEVFMKCDPQLIRDFYRKWYRPELMAVVVVGDFDQDEQEHVLEAIRSTFGCMTNGSAEGAPLPIVELPRHPNDLVLVLEDAELTQTSVSLEFFEKLSVANTLSHLRSDVIKRLFTTLVDQRLGAISRQCDGDKAGPFLGAGIACRPVVPDLNCTTINAICKDDSTSIARALEALLEECTRAVAHGFTPSELQMAKLKWKSAFSLQLAQEANATDVVEDARQFFTRGHATPFAGQAVELTSCLELTDGITLEEVNGYCKSFSVATMGNVYGTGGVSADGEVAAEASTPIVPADPHRFRQVTLQHPITKALDGTIEGGWTEESLRSLLEKTLEKVRSAPPTPWADLGIKESLMTTPPSTPGRVVSITPLPKIEATEVELSNGIVIAFQRSTRRKEHIAFQGFALGGSSELSEYEETAFCMIDEVAGLSGLGELNGDALANLTSTWQTRVNTQRHTYHRGIGGSCPAARFELVLQLLHQKFTPGAQRFKAGSLAKVVAVQLEGIKHREKTPEFHFGERARLAAYGDVPIMRPISAEVLEKISVDDLSRLYEAAFTADPSAFTFSFVGELPEDEVLLPLFETYLGSLGGTAPIADGPEATKGISTKPTTAVAPAMNALSFCGVCSVADLGSCGCCAEPTNSATGGATDAHTSDPSSLMANSSPTIGSSVADGGAADATVAGTTAVNSATSTSAASVASTPSPWALSPGQTTFAPTPLTAVFNPGKDIVRAGRHTPDVKASCLLAWRTNMPSPGDPNADTALEMRIKVNWVQPTRAQSQGAGPNVARQTEFANTTHTHTRTYAHMQKGCVHSARNTSAIGAADRKFTSIQRKCRMGPDQPQLLRYDQRGLRLRP</sequence>
<dbReference type="GO" id="GO:0004222">
    <property type="term" value="F:metalloendopeptidase activity"/>
    <property type="evidence" value="ECO:0007669"/>
    <property type="project" value="InterPro"/>
</dbReference>
<evidence type="ECO:0000259" key="8">
    <source>
        <dbReference type="Pfam" id="PF05193"/>
    </source>
</evidence>
<dbReference type="EMBL" id="HBGT01025490">
    <property type="protein sequence ID" value="CAD9434721.1"/>
    <property type="molecule type" value="Transcribed_RNA"/>
</dbReference>
<feature type="compositionally biased region" description="Basic and acidic residues" evidence="6">
    <location>
        <begin position="1"/>
        <end position="13"/>
    </location>
</feature>
<feature type="compositionally biased region" description="Polar residues" evidence="6">
    <location>
        <begin position="916"/>
        <end position="929"/>
    </location>
</feature>
<dbReference type="SUPFAM" id="SSF63411">
    <property type="entry name" value="LuxS/MPP-like metallohydrolase"/>
    <property type="match status" value="3"/>
</dbReference>
<evidence type="ECO:0000256" key="6">
    <source>
        <dbReference type="SAM" id="MobiDB-lite"/>
    </source>
</evidence>
<accession>A0A6T7G5G2</accession>
<gene>
    <name evidence="9" type="ORF">FPAR1323_LOCUS13228</name>
    <name evidence="10" type="ORF">FPAR1323_LOCUS13236</name>
</gene>
<dbReference type="GO" id="GO:0006508">
    <property type="term" value="P:proteolysis"/>
    <property type="evidence" value="ECO:0007669"/>
    <property type="project" value="InterPro"/>
</dbReference>
<feature type="domain" description="Peptidase M16 C-terminal" evidence="8">
    <location>
        <begin position="276"/>
        <end position="463"/>
    </location>
</feature>
<evidence type="ECO:0000313" key="10">
    <source>
        <dbReference type="EMBL" id="CAD9434721.1"/>
    </source>
</evidence>
<evidence type="ECO:0000256" key="4">
    <source>
        <dbReference type="ARBA" id="ARBA00032315"/>
    </source>
</evidence>
<proteinExistence type="inferred from homology"/>